<dbReference type="OrthoDB" id="9999940at2759"/>
<dbReference type="AlphaFoldDB" id="A0A813T5Z1"/>
<dbReference type="GO" id="GO:0005634">
    <property type="term" value="C:nucleus"/>
    <property type="evidence" value="ECO:0007669"/>
    <property type="project" value="UniProtKB-SubCell"/>
</dbReference>
<dbReference type="GO" id="GO:0005814">
    <property type="term" value="C:centriole"/>
    <property type="evidence" value="ECO:0007669"/>
    <property type="project" value="UniProtKB-SubCell"/>
</dbReference>
<keyword evidence="7" id="KW-0206">Cytoskeleton</keyword>
<feature type="compositionally biased region" description="Polar residues" evidence="10">
    <location>
        <begin position="780"/>
        <end position="800"/>
    </location>
</feature>
<evidence type="ECO:0000256" key="6">
    <source>
        <dbReference type="ARBA" id="ARBA00022701"/>
    </source>
</evidence>
<dbReference type="GO" id="GO:0008017">
    <property type="term" value="F:microtubule binding"/>
    <property type="evidence" value="ECO:0007669"/>
    <property type="project" value="InterPro"/>
</dbReference>
<evidence type="ECO:0000256" key="7">
    <source>
        <dbReference type="ARBA" id="ARBA00023212"/>
    </source>
</evidence>
<accession>A0A813T5Z1</accession>
<sequence length="942" mass="109392">MKYQTEYQRNFQKRTPRPVDDYTKEERKINDVPIKRSSSLSPARRRAHSSPNRNNNNFAVIGPNEKFSNSHLYRLRQPVKDNTRVTKPREYAILGRNEKFQENTVYPLRKPVLDNSPRIPVQRHKSENHSCGSQTDLKKAPFVSFDPQYGRETIPARNRIGPQSEYQQQFLWKQPLGDLISDQMLVEDSKVRDRRSDPVLPFTVIDPSEKLLAEKTSVQFNLPARSEVDSEKPRQQIINRTVPGPVTSTQSSKNQISEYQSRYKPILDQKKPRTRKAFEAEEAEERKRKEIARAEHAHTDDEGADNNIQFGKEFRQKYPQGTLRRWKSEYQTTYKPFWRFDYKNGKWYKDAATEETGFNPNLFWYKELKSGRKRADEYRANAEADHFNRNHTLQLQTGQGGNKNYLAWDTNEDDTESVISIDRDAERQRQREQEARRQVDERIQSKIHYQQAQTQQNEKPRTIKSDPIAQSDHQVDRVIYIDEPAPKAPSVATKAFVRNLNSSSVQQHMLWDSESLYSQRTNSDLGFESNTARELQRKHYTDDESNVSRKPTSKIQENRSTDTNSPTINDRRTEQNDIIRPSTSFHDTRHAAGRSSYDTHVFDKRPAPARPHTSMNDYHTHKFESQDYVPASNPSFQNHLNRLDERFGQTYNARNKDDDVLSIHSARSLSSSCSLASQTLERAQQNMNKYWGEHSSNSVNASKKPYIDRVIYIDEPAPKAPSVATKAFVRNLNSSSVQQHMLWDSESLYSQRTNSDLGFESNTARELQRKHYTDDESNVSRKPTSKIQENRSTNTNSPTINDRRTEQNEIIRPSTSFHDTRHAAGRSSYDTHVFDKRPAPARPHTSMNDYHTYKFESQDYVPASNPSFQNHLNRLDERFGQTNNARNKDDDVLSIHSARSLSSSCSLASQTLERAQQNMNKYWGEHSSNSVNASKKPYSARH</sequence>
<dbReference type="GO" id="GO:0005874">
    <property type="term" value="C:microtubule"/>
    <property type="evidence" value="ECO:0007669"/>
    <property type="project" value="UniProtKB-KW"/>
</dbReference>
<feature type="region of interest" description="Disordered" evidence="10">
    <location>
        <begin position="224"/>
        <end position="259"/>
    </location>
</feature>
<protein>
    <recommendedName>
        <fullName evidence="4">Nuclear protein MDM1</fullName>
    </recommendedName>
</protein>
<feature type="compositionally biased region" description="Basic and acidic residues" evidence="10">
    <location>
        <begin position="17"/>
        <end position="34"/>
    </location>
</feature>
<feature type="compositionally biased region" description="Polar residues" evidence="10">
    <location>
        <begin position="522"/>
        <end position="533"/>
    </location>
</feature>
<proteinExistence type="inferred from homology"/>
<feature type="compositionally biased region" description="Polar residues" evidence="10">
    <location>
        <begin position="1"/>
        <end position="10"/>
    </location>
</feature>
<feature type="compositionally biased region" description="Polar residues" evidence="10">
    <location>
        <begin position="447"/>
        <end position="457"/>
    </location>
</feature>
<evidence type="ECO:0000256" key="2">
    <source>
        <dbReference type="ARBA" id="ARBA00004123"/>
    </source>
</evidence>
<evidence type="ECO:0000256" key="5">
    <source>
        <dbReference type="ARBA" id="ARBA00022490"/>
    </source>
</evidence>
<evidence type="ECO:0000256" key="3">
    <source>
        <dbReference type="ARBA" id="ARBA00010494"/>
    </source>
</evidence>
<dbReference type="Proteomes" id="UP000663891">
    <property type="component" value="Unassembled WGS sequence"/>
</dbReference>
<evidence type="ECO:0000256" key="4">
    <source>
        <dbReference type="ARBA" id="ARBA00013508"/>
    </source>
</evidence>
<feature type="region of interest" description="Disordered" evidence="10">
    <location>
        <begin position="522"/>
        <end position="613"/>
    </location>
</feature>
<comment type="subcellular location">
    <subcellularLocation>
        <location evidence="1">Cytoplasm</location>
        <location evidence="1">Cytoskeleton</location>
        <location evidence="1">Microtubule organizing center</location>
        <location evidence="1">Centrosome</location>
        <location evidence="1">Centriole</location>
    </subcellularLocation>
    <subcellularLocation>
        <location evidence="2">Nucleus</location>
    </subcellularLocation>
</comment>
<keyword evidence="5" id="KW-0963">Cytoplasm</keyword>
<dbReference type="Pfam" id="PF15501">
    <property type="entry name" value="MDM1"/>
    <property type="match status" value="1"/>
</dbReference>
<dbReference type="EMBL" id="CAJNON010000024">
    <property type="protein sequence ID" value="CAF0807090.1"/>
    <property type="molecule type" value="Genomic_DNA"/>
</dbReference>
<feature type="region of interest" description="Disordered" evidence="10">
    <location>
        <begin position="425"/>
        <end position="471"/>
    </location>
</feature>
<feature type="region of interest" description="Disordered" evidence="10">
    <location>
        <begin position="754"/>
        <end position="847"/>
    </location>
</feature>
<evidence type="ECO:0000256" key="8">
    <source>
        <dbReference type="ARBA" id="ARBA00023242"/>
    </source>
</evidence>
<name>A0A813T5Z1_9BILA</name>
<dbReference type="PANTHER" id="PTHR32078">
    <property type="entry name" value="NUCLEAR PROTEIN MDM1"/>
    <property type="match status" value="1"/>
</dbReference>
<organism evidence="11 12">
    <name type="scientific">Adineta steineri</name>
    <dbReference type="NCBI Taxonomy" id="433720"/>
    <lineage>
        <taxon>Eukaryota</taxon>
        <taxon>Metazoa</taxon>
        <taxon>Spiralia</taxon>
        <taxon>Gnathifera</taxon>
        <taxon>Rotifera</taxon>
        <taxon>Eurotatoria</taxon>
        <taxon>Bdelloidea</taxon>
        <taxon>Adinetida</taxon>
        <taxon>Adinetidae</taxon>
        <taxon>Adineta</taxon>
    </lineage>
</organism>
<reference evidence="11" key="1">
    <citation type="submission" date="2021-02" db="EMBL/GenBank/DDBJ databases">
        <authorList>
            <person name="Nowell W R."/>
        </authorList>
    </citation>
    <scope>NUCLEOTIDE SEQUENCE</scope>
</reference>
<evidence type="ECO:0000256" key="10">
    <source>
        <dbReference type="SAM" id="MobiDB-lite"/>
    </source>
</evidence>
<evidence type="ECO:0000313" key="11">
    <source>
        <dbReference type="EMBL" id="CAF0807090.1"/>
    </source>
</evidence>
<evidence type="ECO:0000256" key="1">
    <source>
        <dbReference type="ARBA" id="ARBA00004114"/>
    </source>
</evidence>
<evidence type="ECO:0000256" key="9">
    <source>
        <dbReference type="ARBA" id="ARBA00045771"/>
    </source>
</evidence>
<feature type="compositionally biased region" description="Basic and acidic residues" evidence="10">
    <location>
        <begin position="425"/>
        <end position="444"/>
    </location>
</feature>
<keyword evidence="8" id="KW-0539">Nucleus</keyword>
<dbReference type="PANTHER" id="PTHR32078:SF1">
    <property type="entry name" value="NUCLEAR PROTEIN MDM1"/>
    <property type="match status" value="1"/>
</dbReference>
<gene>
    <name evidence="11" type="ORF">VCS650_LOCUS4337</name>
</gene>
<evidence type="ECO:0000313" key="12">
    <source>
        <dbReference type="Proteomes" id="UP000663891"/>
    </source>
</evidence>
<dbReference type="InterPro" id="IPR029136">
    <property type="entry name" value="MDM1"/>
</dbReference>
<keyword evidence="6" id="KW-0493">Microtubule</keyword>
<feature type="compositionally biased region" description="Polar residues" evidence="10">
    <location>
        <begin position="754"/>
        <end position="765"/>
    </location>
</feature>
<comment type="caution">
    <text evidence="11">The sequence shown here is derived from an EMBL/GenBank/DDBJ whole genome shotgun (WGS) entry which is preliminary data.</text>
</comment>
<comment type="similarity">
    <text evidence="3">Belongs to the MDM1 family.</text>
</comment>
<feature type="region of interest" description="Disordered" evidence="10">
    <location>
        <begin position="923"/>
        <end position="942"/>
    </location>
</feature>
<feature type="region of interest" description="Disordered" evidence="10">
    <location>
        <begin position="1"/>
        <end position="63"/>
    </location>
</feature>
<feature type="compositionally biased region" description="Polar residues" evidence="10">
    <location>
        <begin position="246"/>
        <end position="259"/>
    </location>
</feature>
<feature type="compositionally biased region" description="Polar residues" evidence="10">
    <location>
        <begin position="923"/>
        <end position="933"/>
    </location>
</feature>
<dbReference type="GO" id="GO:0046600">
    <property type="term" value="P:negative regulation of centriole replication"/>
    <property type="evidence" value="ECO:0007669"/>
    <property type="project" value="InterPro"/>
</dbReference>
<feature type="region of interest" description="Disordered" evidence="10">
    <location>
        <begin position="111"/>
        <end position="135"/>
    </location>
</feature>
<comment type="function">
    <text evidence="9">Microtubule-binding protein that negatively regulates centriole duplication. Binds to and stabilizes microtubules.</text>
</comment>